<feature type="compositionally biased region" description="Basic and acidic residues" evidence="6">
    <location>
        <begin position="17"/>
        <end position="29"/>
    </location>
</feature>
<feature type="transmembrane region" description="Helical" evidence="7">
    <location>
        <begin position="435"/>
        <end position="458"/>
    </location>
</feature>
<feature type="compositionally biased region" description="Low complexity" evidence="6">
    <location>
        <begin position="1"/>
        <end position="16"/>
    </location>
</feature>
<dbReference type="OrthoDB" id="2441642at2759"/>
<dbReference type="GO" id="GO:0022857">
    <property type="term" value="F:transmembrane transporter activity"/>
    <property type="evidence" value="ECO:0007669"/>
    <property type="project" value="InterPro"/>
</dbReference>
<feature type="transmembrane region" description="Helical" evidence="7">
    <location>
        <begin position="470"/>
        <end position="487"/>
    </location>
</feature>
<evidence type="ECO:0000256" key="2">
    <source>
        <dbReference type="ARBA" id="ARBA00022448"/>
    </source>
</evidence>
<feature type="transmembrane region" description="Helical" evidence="7">
    <location>
        <begin position="231"/>
        <end position="250"/>
    </location>
</feature>
<dbReference type="FunFam" id="1.20.1250.20:FF:000172">
    <property type="entry name" value="MFS multidrug resistance transporter"/>
    <property type="match status" value="1"/>
</dbReference>
<dbReference type="Gene3D" id="1.20.1250.20">
    <property type="entry name" value="MFS general substrate transporter like domains"/>
    <property type="match status" value="1"/>
</dbReference>
<feature type="transmembrane region" description="Helical" evidence="7">
    <location>
        <begin position="343"/>
        <end position="367"/>
    </location>
</feature>
<feature type="transmembrane region" description="Helical" evidence="7">
    <location>
        <begin position="200"/>
        <end position="219"/>
    </location>
</feature>
<comment type="caution">
    <text evidence="9">The sequence shown here is derived from an EMBL/GenBank/DDBJ whole genome shotgun (WGS) entry which is preliminary data.</text>
</comment>
<evidence type="ECO:0000256" key="7">
    <source>
        <dbReference type="SAM" id="Phobius"/>
    </source>
</evidence>
<evidence type="ECO:0000256" key="6">
    <source>
        <dbReference type="SAM" id="MobiDB-lite"/>
    </source>
</evidence>
<accession>A0A9N8K9F9</accession>
<evidence type="ECO:0000259" key="8">
    <source>
        <dbReference type="PROSITE" id="PS50850"/>
    </source>
</evidence>
<evidence type="ECO:0000256" key="1">
    <source>
        <dbReference type="ARBA" id="ARBA00004141"/>
    </source>
</evidence>
<feature type="region of interest" description="Disordered" evidence="6">
    <location>
        <begin position="1"/>
        <end position="29"/>
    </location>
</feature>
<evidence type="ECO:0000256" key="3">
    <source>
        <dbReference type="ARBA" id="ARBA00022692"/>
    </source>
</evidence>
<dbReference type="InterPro" id="IPR020846">
    <property type="entry name" value="MFS_dom"/>
</dbReference>
<dbReference type="Pfam" id="PF07690">
    <property type="entry name" value="MFS_1"/>
    <property type="match status" value="1"/>
</dbReference>
<dbReference type="InterPro" id="IPR036259">
    <property type="entry name" value="MFS_trans_sf"/>
</dbReference>
<feature type="transmembrane region" description="Helical" evidence="7">
    <location>
        <begin position="403"/>
        <end position="423"/>
    </location>
</feature>
<keyword evidence="3 7" id="KW-0812">Transmembrane</keyword>
<dbReference type="PANTHER" id="PTHR23502">
    <property type="entry name" value="MAJOR FACILITATOR SUPERFAMILY"/>
    <property type="match status" value="1"/>
</dbReference>
<reference evidence="9" key="1">
    <citation type="submission" date="2020-06" db="EMBL/GenBank/DDBJ databases">
        <authorList>
            <person name="Onetto C."/>
        </authorList>
    </citation>
    <scope>NUCLEOTIDE SEQUENCE</scope>
</reference>
<dbReference type="InterPro" id="IPR011701">
    <property type="entry name" value="MFS"/>
</dbReference>
<feature type="domain" description="Major facilitator superfamily (MFS) profile" evidence="8">
    <location>
        <begin position="58"/>
        <end position="521"/>
    </location>
</feature>
<dbReference type="GO" id="GO:0005886">
    <property type="term" value="C:plasma membrane"/>
    <property type="evidence" value="ECO:0007669"/>
    <property type="project" value="TreeGrafter"/>
</dbReference>
<proteinExistence type="predicted"/>
<evidence type="ECO:0000256" key="4">
    <source>
        <dbReference type="ARBA" id="ARBA00022989"/>
    </source>
</evidence>
<keyword evidence="10" id="KW-1185">Reference proteome</keyword>
<feature type="transmembrane region" description="Helical" evidence="7">
    <location>
        <begin position="57"/>
        <end position="77"/>
    </location>
</feature>
<feature type="transmembrane region" description="Helical" evidence="7">
    <location>
        <begin position="311"/>
        <end position="331"/>
    </location>
</feature>
<dbReference type="AlphaFoldDB" id="A0A9N8K9F9"/>
<dbReference type="PROSITE" id="PS50850">
    <property type="entry name" value="MFS"/>
    <property type="match status" value="1"/>
</dbReference>
<evidence type="ECO:0000313" key="10">
    <source>
        <dbReference type="Proteomes" id="UP000714618"/>
    </source>
</evidence>
<dbReference type="SUPFAM" id="SSF103473">
    <property type="entry name" value="MFS general substrate transporter"/>
    <property type="match status" value="1"/>
</dbReference>
<gene>
    <name evidence="9" type="ORF">AWRI4233_LOCUS8977</name>
</gene>
<sequence>MQQPSATLASTTTQAHQTHDDTTNHSNVDAEKTVGTVLSGADYEPPFSIFTLTEKKLIVLTISFIGLVSPLSASIYFPAINTLAKDLHVSTSDINLTVTTYLVSRSTSIAKVPDINTLLQIFQAIGPTLFGNLSDVHGRRPAYISCLTISIAANVALACQRSYPALLVLRCVQSSGSAATVALAQAVVADVSTRAERGKWIAYASIAMMMGPALGPLVGGLLDAYLGWPSIFWFLAIFSGAMLMATLCFLPETSRAVVGNGSIPPQKWNRTLWSCLRKKDITEQTNTLQRSTKRPSPIQSLLVLLKKEDGLILLYGALLYAGFYIVLITLTDQLSQRYGLNTVQIGLCYLPFGVGCMASRFSVGILLDRNYKRLARQLDPSGESDPNAKESDAFPIEKARLQIGIPAILASAIITITYGWVLYYKTSLAGPLVMLFFVGNFTTGAFNVFSTLIIDINLHQPGTAAAANNLARCGMGAAFTAFAQPLVNAIGIGWASVAVSFLWILAAPCLFAVVTWGPKWRAAEKLKLEQREVRK</sequence>
<name>A0A9N8K9F9_9PEZI</name>
<feature type="transmembrane region" description="Helical" evidence="7">
    <location>
        <begin position="493"/>
        <end position="517"/>
    </location>
</feature>
<evidence type="ECO:0000256" key="5">
    <source>
        <dbReference type="ARBA" id="ARBA00023136"/>
    </source>
</evidence>
<evidence type="ECO:0000313" key="9">
    <source>
        <dbReference type="EMBL" id="CAD0100152.1"/>
    </source>
</evidence>
<keyword evidence="2" id="KW-0813">Transport</keyword>
<keyword evidence="4 7" id="KW-1133">Transmembrane helix</keyword>
<comment type="subcellular location">
    <subcellularLocation>
        <location evidence="1">Membrane</location>
        <topology evidence="1">Multi-pass membrane protein</topology>
    </subcellularLocation>
</comment>
<dbReference type="Proteomes" id="UP000714618">
    <property type="component" value="Unassembled WGS sequence"/>
</dbReference>
<dbReference type="PANTHER" id="PTHR23502:SF51">
    <property type="entry name" value="QUINIDINE RESISTANCE PROTEIN 1-RELATED"/>
    <property type="match status" value="1"/>
</dbReference>
<protein>
    <recommendedName>
        <fullName evidence="8">Major facilitator superfamily (MFS) profile domain-containing protein</fullName>
    </recommendedName>
</protein>
<dbReference type="EMBL" id="CAIJEO010000011">
    <property type="protein sequence ID" value="CAD0100152.1"/>
    <property type="molecule type" value="Genomic_DNA"/>
</dbReference>
<organism evidence="9 10">
    <name type="scientific">Aureobasidium mustum</name>
    <dbReference type="NCBI Taxonomy" id="2773714"/>
    <lineage>
        <taxon>Eukaryota</taxon>
        <taxon>Fungi</taxon>
        <taxon>Dikarya</taxon>
        <taxon>Ascomycota</taxon>
        <taxon>Pezizomycotina</taxon>
        <taxon>Dothideomycetes</taxon>
        <taxon>Dothideomycetidae</taxon>
        <taxon>Dothideales</taxon>
        <taxon>Saccotheciaceae</taxon>
        <taxon>Aureobasidium</taxon>
    </lineage>
</organism>
<keyword evidence="5 7" id="KW-0472">Membrane</keyword>